<name>A0A7D9IYW8_PARCT</name>
<protein>
    <submittedName>
        <fullName evidence="1">Uncharacterized protein</fullName>
    </submittedName>
</protein>
<dbReference type="EMBL" id="CACRXK020009880">
    <property type="protein sequence ID" value="CAB4018159.1"/>
    <property type="molecule type" value="Genomic_DNA"/>
</dbReference>
<dbReference type="CDD" id="cd01650">
    <property type="entry name" value="RT_nLTR_like"/>
    <property type="match status" value="1"/>
</dbReference>
<reference evidence="1" key="1">
    <citation type="submission" date="2020-04" db="EMBL/GenBank/DDBJ databases">
        <authorList>
            <person name="Alioto T."/>
            <person name="Alioto T."/>
            <person name="Gomez Garrido J."/>
        </authorList>
    </citation>
    <scope>NUCLEOTIDE SEQUENCE</scope>
    <source>
        <strain evidence="1">A484AB</strain>
    </source>
</reference>
<dbReference type="InterPro" id="IPR000477">
    <property type="entry name" value="RT_dom"/>
</dbReference>
<proteinExistence type="predicted"/>
<evidence type="ECO:0000313" key="2">
    <source>
        <dbReference type="Proteomes" id="UP001152795"/>
    </source>
</evidence>
<keyword evidence="2" id="KW-1185">Reference proteome</keyword>
<dbReference type="AlphaFoldDB" id="A0A7D9IYW8"/>
<accession>A0A7D9IYW8</accession>
<organism evidence="1 2">
    <name type="scientific">Paramuricea clavata</name>
    <name type="common">Red gorgonian</name>
    <name type="synonym">Violescent sea-whip</name>
    <dbReference type="NCBI Taxonomy" id="317549"/>
    <lineage>
        <taxon>Eukaryota</taxon>
        <taxon>Metazoa</taxon>
        <taxon>Cnidaria</taxon>
        <taxon>Anthozoa</taxon>
        <taxon>Octocorallia</taxon>
        <taxon>Malacalcyonacea</taxon>
        <taxon>Plexauridae</taxon>
        <taxon>Paramuricea</taxon>
    </lineage>
</organism>
<dbReference type="Proteomes" id="UP001152795">
    <property type="component" value="Unassembled WGS sequence"/>
</dbReference>
<dbReference type="Pfam" id="PF00078">
    <property type="entry name" value="RVT_1"/>
    <property type="match status" value="1"/>
</dbReference>
<dbReference type="PANTHER" id="PTHR19446">
    <property type="entry name" value="REVERSE TRANSCRIPTASES"/>
    <property type="match status" value="1"/>
</dbReference>
<comment type="caution">
    <text evidence="1">The sequence shown here is derived from an EMBL/GenBank/DDBJ whole genome shotgun (WGS) entry which is preliminary data.</text>
</comment>
<gene>
    <name evidence="1" type="ORF">PACLA_8A059268</name>
</gene>
<sequence length="644" mass="74289">MHQRSCRVIHGLNNELCADLEEQNADDNTEGVLADDEVATNLTTTENETSPVLKKGIKLPKRDSEWSTANEHFKSALLLNGPIKSQDLNTSIQVLNDSIYNYFADNFGHTETIPDKNLINKYKDHTVKNLKKALRNLKSTNSDITEIKYVSRALRDKLRDNNKNTQTDPNHDESFNHDKYLERNFWGYVKNVLKTKRTVLPSFSMPECLNYFKKILGEIHPTKLFQIPSWIPKLCNPQIQFDLDPPTYQQITAVIRKMKASGSPCPLDQLSIICFKRCPYLRTFLTELIRAVWLSGTIPAEWKRACTILIHKKRRANDPSNFRPITLESIPLKVFTSCLRNSLYSFLAANNYIEHNIQKGFTPNLSGTIEHTAQMANIINKARIKQRSIVITLLDLKNAFGEVHHNLIQSILEYHHIPDHIKNVIKSIYTDFKTSVITSEFRTPFITVGRGVLQSDCLSPLLFNMCFNTFIRHIKADKYRQFGFMFNFLNPTHWFQFADDAAVITGQDYENQHLLNRFTIWCQWSNMIIRVDKCSTFGIKKVLTKSVQYLPKLLINNGLIPTIEMGESFKYLGRFFDFDMSDHDHKSELMSLIDELMSDIDHKHLHPKKQTSSIQPLRSIQNILASHCCTPVENLGNGNNRFCD</sequence>
<evidence type="ECO:0000313" key="1">
    <source>
        <dbReference type="EMBL" id="CAB4018159.1"/>
    </source>
</evidence>
<dbReference type="SUPFAM" id="SSF56672">
    <property type="entry name" value="DNA/RNA polymerases"/>
    <property type="match status" value="1"/>
</dbReference>
<dbReference type="PROSITE" id="PS50878">
    <property type="entry name" value="RT_POL"/>
    <property type="match status" value="1"/>
</dbReference>
<dbReference type="InterPro" id="IPR043502">
    <property type="entry name" value="DNA/RNA_pol_sf"/>
</dbReference>
<dbReference type="OrthoDB" id="4097129at2759"/>